<dbReference type="OrthoDB" id="10254720at2759"/>
<dbReference type="SUPFAM" id="SSF64268">
    <property type="entry name" value="PX domain"/>
    <property type="match status" value="1"/>
</dbReference>
<dbReference type="InterPro" id="IPR037917">
    <property type="entry name" value="Ypt35_PX"/>
</dbReference>
<proteinExistence type="inferred from homology"/>
<dbReference type="InterPro" id="IPR036871">
    <property type="entry name" value="PX_dom_sf"/>
</dbReference>
<keyword evidence="5" id="KW-0967">Endosome</keyword>
<comment type="function">
    <text evidence="7">Recruits the lipid transfer protein VPS13 to endosomal and vacuolar membranes.</text>
</comment>
<evidence type="ECO:0000256" key="6">
    <source>
        <dbReference type="ARBA" id="ARBA00023136"/>
    </source>
</evidence>
<dbReference type="Pfam" id="PF00787">
    <property type="entry name" value="PX"/>
    <property type="match status" value="1"/>
</dbReference>
<evidence type="ECO:0000313" key="11">
    <source>
        <dbReference type="EMBL" id="KAF9461024.1"/>
    </source>
</evidence>
<dbReference type="AlphaFoldDB" id="A0A9P5Y2C9"/>
<protein>
    <recommendedName>
        <fullName evidence="8">Endosomal/vacuolar adapter protein YPT35</fullName>
    </recommendedName>
    <alternativeName>
        <fullName evidence="9">PX domain-containing protein YPT35</fullName>
    </alternativeName>
</protein>
<evidence type="ECO:0000313" key="12">
    <source>
        <dbReference type="Proteomes" id="UP000807353"/>
    </source>
</evidence>
<evidence type="ECO:0000256" key="2">
    <source>
        <dbReference type="ARBA" id="ARBA00004177"/>
    </source>
</evidence>
<dbReference type="Gene3D" id="3.30.1520.10">
    <property type="entry name" value="Phox-like domain"/>
    <property type="match status" value="1"/>
</dbReference>
<dbReference type="GO" id="GO:0010008">
    <property type="term" value="C:endosome membrane"/>
    <property type="evidence" value="ECO:0007669"/>
    <property type="project" value="UniProtKB-SubCell"/>
</dbReference>
<evidence type="ECO:0000256" key="3">
    <source>
        <dbReference type="ARBA" id="ARBA00007426"/>
    </source>
</evidence>
<keyword evidence="6" id="KW-0472">Membrane</keyword>
<dbReference type="GO" id="GO:0032266">
    <property type="term" value="F:phosphatidylinositol-3-phosphate binding"/>
    <property type="evidence" value="ECO:0007669"/>
    <property type="project" value="InterPro"/>
</dbReference>
<sequence length="192" mass="21801">MAAAESSSPVHPFANSKQLLEILPDKIDVEEESRLYDELCDDEEYQRRSIRARSLSPQGPPSIFSKDIWLGDNSGESMGFAKDVKISGWTNVGDKPEGAYIVYDCVITTKEGTVIHAHKRYSAFAQLEKALRRTLPRNQQTFIPTLPPKTPLARYRPAFLDRRRRLLQYWLSAVLLHPDIGGSQAARLWVMD</sequence>
<evidence type="ECO:0000256" key="5">
    <source>
        <dbReference type="ARBA" id="ARBA00022753"/>
    </source>
</evidence>
<keyword evidence="4" id="KW-0926">Vacuole</keyword>
<evidence type="ECO:0000256" key="9">
    <source>
        <dbReference type="ARBA" id="ARBA00033785"/>
    </source>
</evidence>
<evidence type="ECO:0000256" key="1">
    <source>
        <dbReference type="ARBA" id="ARBA00004148"/>
    </source>
</evidence>
<evidence type="ECO:0000259" key="10">
    <source>
        <dbReference type="PROSITE" id="PS50195"/>
    </source>
</evidence>
<evidence type="ECO:0000256" key="4">
    <source>
        <dbReference type="ARBA" id="ARBA00022554"/>
    </source>
</evidence>
<dbReference type="CDD" id="cd07280">
    <property type="entry name" value="PX_YPT35"/>
    <property type="match status" value="1"/>
</dbReference>
<accession>A0A9P5Y2C9</accession>
<reference evidence="11" key="1">
    <citation type="submission" date="2020-11" db="EMBL/GenBank/DDBJ databases">
        <authorList>
            <consortium name="DOE Joint Genome Institute"/>
            <person name="Ahrendt S."/>
            <person name="Riley R."/>
            <person name="Andreopoulos W."/>
            <person name="Labutti K."/>
            <person name="Pangilinan J."/>
            <person name="Ruiz-Duenas F.J."/>
            <person name="Barrasa J.M."/>
            <person name="Sanchez-Garcia M."/>
            <person name="Camarero S."/>
            <person name="Miyauchi S."/>
            <person name="Serrano A."/>
            <person name="Linde D."/>
            <person name="Babiker R."/>
            <person name="Drula E."/>
            <person name="Ayuso-Fernandez I."/>
            <person name="Pacheco R."/>
            <person name="Padilla G."/>
            <person name="Ferreira P."/>
            <person name="Barriuso J."/>
            <person name="Kellner H."/>
            <person name="Castanera R."/>
            <person name="Alfaro M."/>
            <person name="Ramirez L."/>
            <person name="Pisabarro A.G."/>
            <person name="Kuo A."/>
            <person name="Tritt A."/>
            <person name="Lipzen A."/>
            <person name="He G."/>
            <person name="Yan M."/>
            <person name="Ng V."/>
            <person name="Cullen D."/>
            <person name="Martin F."/>
            <person name="Rosso M.-N."/>
            <person name="Henrissat B."/>
            <person name="Hibbett D."/>
            <person name="Martinez A.T."/>
            <person name="Grigoriev I.V."/>
        </authorList>
    </citation>
    <scope>NUCLEOTIDE SEQUENCE</scope>
    <source>
        <strain evidence="11">CBS 247.69</strain>
    </source>
</reference>
<evidence type="ECO:0000256" key="7">
    <source>
        <dbReference type="ARBA" id="ARBA00033728"/>
    </source>
</evidence>
<evidence type="ECO:0000256" key="8">
    <source>
        <dbReference type="ARBA" id="ARBA00033774"/>
    </source>
</evidence>
<comment type="subcellular location">
    <subcellularLocation>
        <location evidence="2">Endosome</location>
    </subcellularLocation>
    <subcellularLocation>
        <location evidence="1">Vacuole membrane</location>
        <topology evidence="1">Peripheral membrane protein</topology>
    </subcellularLocation>
</comment>
<comment type="caution">
    <text evidence="11">The sequence shown here is derived from an EMBL/GenBank/DDBJ whole genome shotgun (WGS) entry which is preliminary data.</text>
</comment>
<keyword evidence="12" id="KW-1185">Reference proteome</keyword>
<comment type="similarity">
    <text evidence="3">Belongs to the YPT35 family.</text>
</comment>
<dbReference type="Proteomes" id="UP000807353">
    <property type="component" value="Unassembled WGS sequence"/>
</dbReference>
<organism evidence="11 12">
    <name type="scientific">Collybia nuda</name>
    <dbReference type="NCBI Taxonomy" id="64659"/>
    <lineage>
        <taxon>Eukaryota</taxon>
        <taxon>Fungi</taxon>
        <taxon>Dikarya</taxon>
        <taxon>Basidiomycota</taxon>
        <taxon>Agaricomycotina</taxon>
        <taxon>Agaricomycetes</taxon>
        <taxon>Agaricomycetidae</taxon>
        <taxon>Agaricales</taxon>
        <taxon>Tricholomatineae</taxon>
        <taxon>Clitocybaceae</taxon>
        <taxon>Collybia</taxon>
    </lineage>
</organism>
<feature type="domain" description="PX" evidence="10">
    <location>
        <begin position="81"/>
        <end position="192"/>
    </location>
</feature>
<dbReference type="PROSITE" id="PS50195">
    <property type="entry name" value="PX"/>
    <property type="match status" value="1"/>
</dbReference>
<name>A0A9P5Y2C9_9AGAR</name>
<dbReference type="InterPro" id="IPR001683">
    <property type="entry name" value="PX_dom"/>
</dbReference>
<dbReference type="EMBL" id="MU150290">
    <property type="protein sequence ID" value="KAF9461024.1"/>
    <property type="molecule type" value="Genomic_DNA"/>
</dbReference>
<gene>
    <name evidence="11" type="ORF">BDZ94DRAFT_1264696</name>
</gene>
<dbReference type="GO" id="GO:0005774">
    <property type="term" value="C:vacuolar membrane"/>
    <property type="evidence" value="ECO:0007669"/>
    <property type="project" value="UniProtKB-SubCell"/>
</dbReference>